<protein>
    <submittedName>
        <fullName evidence="2">DUF2493 domain-containing protein</fullName>
    </submittedName>
</protein>
<dbReference type="EMBL" id="JAJFZV010000020">
    <property type="protein sequence ID" value="MCC3299650.1"/>
    <property type="molecule type" value="Genomic_DNA"/>
</dbReference>
<reference evidence="2" key="1">
    <citation type="submission" date="2021-10" db="EMBL/GenBank/DDBJ databases">
        <title>Novel species in genus Arthrobacter.</title>
        <authorList>
            <person name="Liu Y."/>
        </authorList>
    </citation>
    <scope>NUCLEOTIDE SEQUENCE</scope>
    <source>
        <strain evidence="2">Zg-Y453</strain>
    </source>
</reference>
<name>A0A9X1SDH7_9MICC</name>
<dbReference type="Proteomes" id="UP001139158">
    <property type="component" value="Unassembled WGS sequence"/>
</dbReference>
<sequence length="136" mass="15114">MSAQPADETARPPRLLITGSRTWDDRAAIRDALRTWWDSTGRNPDAVLVSGACAKGADRICEEIWERNSLTVERHPAHWRPNGVFNRRAGYDRNEAMVDTRPDHCIAFIRAGSGGASHCARYARAQGIDVTLIEAD</sequence>
<proteinExistence type="predicted"/>
<organism evidence="2 3">
    <name type="scientific">Arthrobacter caoxuetaonis</name>
    <dbReference type="NCBI Taxonomy" id="2886935"/>
    <lineage>
        <taxon>Bacteria</taxon>
        <taxon>Bacillati</taxon>
        <taxon>Actinomycetota</taxon>
        <taxon>Actinomycetes</taxon>
        <taxon>Micrococcales</taxon>
        <taxon>Micrococcaceae</taxon>
        <taxon>Arthrobacter</taxon>
    </lineage>
</organism>
<evidence type="ECO:0000259" key="1">
    <source>
        <dbReference type="Pfam" id="PF10686"/>
    </source>
</evidence>
<accession>A0A9X1SDH7</accession>
<comment type="caution">
    <text evidence="2">The sequence shown here is derived from an EMBL/GenBank/DDBJ whole genome shotgun (WGS) entry which is preliminary data.</text>
</comment>
<dbReference type="AlphaFoldDB" id="A0A9X1SDH7"/>
<evidence type="ECO:0000313" key="3">
    <source>
        <dbReference type="Proteomes" id="UP001139158"/>
    </source>
</evidence>
<dbReference type="InterPro" id="IPR019627">
    <property type="entry name" value="YAcAr"/>
</dbReference>
<gene>
    <name evidence="2" type="ORF">LJ757_17795</name>
</gene>
<evidence type="ECO:0000313" key="2">
    <source>
        <dbReference type="EMBL" id="MCC3299650.1"/>
    </source>
</evidence>
<feature type="domain" description="YspA cpYpsA-related SLOG" evidence="1">
    <location>
        <begin position="13"/>
        <end position="80"/>
    </location>
</feature>
<dbReference type="Pfam" id="PF10686">
    <property type="entry name" value="YAcAr"/>
    <property type="match status" value="1"/>
</dbReference>
<keyword evidence="3" id="KW-1185">Reference proteome</keyword>
<dbReference type="RefSeq" id="WP_227897636.1">
    <property type="nucleotide sequence ID" value="NZ_CP099467.1"/>
</dbReference>